<organism evidence="8 9">
    <name type="scientific">Rhynocoris fuscipes</name>
    <dbReference type="NCBI Taxonomy" id="488301"/>
    <lineage>
        <taxon>Eukaryota</taxon>
        <taxon>Metazoa</taxon>
        <taxon>Ecdysozoa</taxon>
        <taxon>Arthropoda</taxon>
        <taxon>Hexapoda</taxon>
        <taxon>Insecta</taxon>
        <taxon>Pterygota</taxon>
        <taxon>Neoptera</taxon>
        <taxon>Paraneoptera</taxon>
        <taxon>Hemiptera</taxon>
        <taxon>Heteroptera</taxon>
        <taxon>Panheteroptera</taxon>
        <taxon>Cimicomorpha</taxon>
        <taxon>Reduviidae</taxon>
        <taxon>Harpactorinae</taxon>
        <taxon>Harpactorini</taxon>
        <taxon>Rhynocoris</taxon>
    </lineage>
</organism>
<dbReference type="GO" id="GO:0005952">
    <property type="term" value="C:cAMP-dependent protein kinase complex"/>
    <property type="evidence" value="ECO:0007669"/>
    <property type="project" value="TreeGrafter"/>
</dbReference>
<dbReference type="InterPro" id="IPR000961">
    <property type="entry name" value="AGC-kinase_C"/>
</dbReference>
<keyword evidence="5" id="KW-0067">ATP-binding</keyword>
<dbReference type="SMART" id="SM00220">
    <property type="entry name" value="S_TKc"/>
    <property type="match status" value="1"/>
</dbReference>
<dbReference type="FunFam" id="1.10.510.10:FF:000005">
    <property type="entry name" value="cAMP-dependent protein kinase catalytic subunit alpha"/>
    <property type="match status" value="1"/>
</dbReference>
<keyword evidence="9" id="KW-1185">Reference proteome</keyword>
<dbReference type="AlphaFoldDB" id="A0AAW1CU66"/>
<dbReference type="Gene3D" id="1.10.510.10">
    <property type="entry name" value="Transferase(Phosphotransferase) domain 1"/>
    <property type="match status" value="1"/>
</dbReference>
<evidence type="ECO:0000256" key="2">
    <source>
        <dbReference type="ARBA" id="ARBA00022679"/>
    </source>
</evidence>
<evidence type="ECO:0000259" key="7">
    <source>
        <dbReference type="PROSITE" id="PS51285"/>
    </source>
</evidence>
<dbReference type="GO" id="GO:0005524">
    <property type="term" value="F:ATP binding"/>
    <property type="evidence" value="ECO:0007669"/>
    <property type="project" value="UniProtKB-KW"/>
</dbReference>
<dbReference type="GO" id="GO:0005829">
    <property type="term" value="C:cytosol"/>
    <property type="evidence" value="ECO:0007669"/>
    <property type="project" value="TreeGrafter"/>
</dbReference>
<keyword evidence="3" id="KW-0547">Nucleotide-binding</keyword>
<evidence type="ECO:0000256" key="5">
    <source>
        <dbReference type="ARBA" id="ARBA00022840"/>
    </source>
</evidence>
<keyword evidence="2" id="KW-0808">Transferase</keyword>
<dbReference type="PANTHER" id="PTHR24353:SF152">
    <property type="entry name" value="UT01108P-RELATED"/>
    <property type="match status" value="1"/>
</dbReference>
<dbReference type="PROSITE" id="PS50011">
    <property type="entry name" value="PROTEIN_KINASE_DOM"/>
    <property type="match status" value="1"/>
</dbReference>
<sequence>MLVRHISNKNFYAAKLMMKSLLVRDKHVNHALNEKQILQGIRFPFTIHMEFFFQDNVYIFFVLPLISGGELFTYLTRVSRFKEEVAKLYCAQICLALEYLHYIGLIFRDLKPENILIDNKGFLKLADFGFCKAIKDRTYTFCGTTEYLAPEMINCKGYGTSVDWWTFGIFAYELCAGYTPFYSKFAAKTYDNISKCKYKMPFFFSNDLRDLVKNILQVDLSRRFGTLKNGVNDIKEHKWFREIPWTMLVNRQIRPPYVPVITRPDDTRHFEPQSEEPLDDSPYDMYAGEFANF</sequence>
<evidence type="ECO:0000256" key="1">
    <source>
        <dbReference type="ARBA" id="ARBA00022527"/>
    </source>
</evidence>
<dbReference type="Gene3D" id="3.30.200.20">
    <property type="entry name" value="Phosphorylase Kinase, domain 1"/>
    <property type="match status" value="1"/>
</dbReference>
<evidence type="ECO:0000259" key="6">
    <source>
        <dbReference type="PROSITE" id="PS50011"/>
    </source>
</evidence>
<name>A0AAW1CU66_9HEMI</name>
<dbReference type="PROSITE" id="PS51285">
    <property type="entry name" value="AGC_KINASE_CTER"/>
    <property type="match status" value="1"/>
</dbReference>
<dbReference type="InterPro" id="IPR011009">
    <property type="entry name" value="Kinase-like_dom_sf"/>
</dbReference>
<feature type="domain" description="AGC-kinase C-terminal" evidence="7">
    <location>
        <begin position="241"/>
        <end position="293"/>
    </location>
</feature>
<dbReference type="SUPFAM" id="SSF56112">
    <property type="entry name" value="Protein kinase-like (PK-like)"/>
    <property type="match status" value="1"/>
</dbReference>
<dbReference type="GO" id="GO:0007476">
    <property type="term" value="P:imaginal disc-derived wing morphogenesis"/>
    <property type="evidence" value="ECO:0007669"/>
    <property type="project" value="UniProtKB-ARBA"/>
</dbReference>
<comment type="caution">
    <text evidence="8">The sequence shown here is derived from an EMBL/GenBank/DDBJ whole genome shotgun (WGS) entry which is preliminary data.</text>
</comment>
<dbReference type="Pfam" id="PF00069">
    <property type="entry name" value="Pkinase"/>
    <property type="match status" value="1"/>
</dbReference>
<dbReference type="PANTHER" id="PTHR24353">
    <property type="entry name" value="CYCLIC NUCLEOTIDE-DEPENDENT PROTEIN KINASE"/>
    <property type="match status" value="1"/>
</dbReference>
<evidence type="ECO:0000256" key="3">
    <source>
        <dbReference type="ARBA" id="ARBA00022741"/>
    </source>
</evidence>
<evidence type="ECO:0000256" key="4">
    <source>
        <dbReference type="ARBA" id="ARBA00022777"/>
    </source>
</evidence>
<accession>A0AAW1CU66</accession>
<dbReference type="SMART" id="SM00133">
    <property type="entry name" value="S_TK_X"/>
    <property type="match status" value="1"/>
</dbReference>
<dbReference type="Proteomes" id="UP001461498">
    <property type="component" value="Unassembled WGS sequence"/>
</dbReference>
<dbReference type="EMBL" id="JAPXFL010000009">
    <property type="protein sequence ID" value="KAK9501308.1"/>
    <property type="molecule type" value="Genomic_DNA"/>
</dbReference>
<protein>
    <submittedName>
        <fullName evidence="8">Uncharacterized protein</fullName>
    </submittedName>
</protein>
<reference evidence="8 9" key="1">
    <citation type="submission" date="2022-12" db="EMBL/GenBank/DDBJ databases">
        <title>Chromosome-level genome assembly of true bugs.</title>
        <authorList>
            <person name="Ma L."/>
            <person name="Li H."/>
        </authorList>
    </citation>
    <scope>NUCLEOTIDE SEQUENCE [LARGE SCALE GENOMIC DNA]</scope>
    <source>
        <strain evidence="8">Lab_2022b</strain>
    </source>
</reference>
<proteinExistence type="predicted"/>
<keyword evidence="4" id="KW-0418">Kinase</keyword>
<feature type="domain" description="Protein kinase" evidence="6">
    <location>
        <begin position="1"/>
        <end position="240"/>
    </location>
</feature>
<keyword evidence="1" id="KW-0723">Serine/threonine-protein kinase</keyword>
<dbReference type="InterPro" id="IPR000719">
    <property type="entry name" value="Prot_kinase_dom"/>
</dbReference>
<dbReference type="GO" id="GO:0005634">
    <property type="term" value="C:nucleus"/>
    <property type="evidence" value="ECO:0007669"/>
    <property type="project" value="TreeGrafter"/>
</dbReference>
<evidence type="ECO:0000313" key="8">
    <source>
        <dbReference type="EMBL" id="KAK9501308.1"/>
    </source>
</evidence>
<dbReference type="GO" id="GO:0004691">
    <property type="term" value="F:cAMP-dependent protein kinase activity"/>
    <property type="evidence" value="ECO:0007669"/>
    <property type="project" value="TreeGrafter"/>
</dbReference>
<evidence type="ECO:0000313" key="9">
    <source>
        <dbReference type="Proteomes" id="UP001461498"/>
    </source>
</evidence>
<gene>
    <name evidence="8" type="ORF">O3M35_012046</name>
</gene>